<reference evidence="3" key="1">
    <citation type="submission" date="2022-09" db="EMBL/GenBank/DDBJ databases">
        <title>Aureispira anguillicida sp. nov., isolated from Leptocephalus of Japanese eel Anguilla japonica.</title>
        <authorList>
            <person name="Yuasa K."/>
            <person name="Mekata T."/>
            <person name="Ikunari K."/>
        </authorList>
    </citation>
    <scope>NUCLEOTIDE SEQUENCE</scope>
    <source>
        <strain evidence="3">EL160426</strain>
    </source>
</reference>
<evidence type="ECO:0000256" key="1">
    <source>
        <dbReference type="ARBA" id="ARBA00022737"/>
    </source>
</evidence>
<name>A0A916DRK4_9BACT</name>
<dbReference type="InterPro" id="IPR003409">
    <property type="entry name" value="MORN"/>
</dbReference>
<dbReference type="SMART" id="SM00698">
    <property type="entry name" value="MORN"/>
    <property type="match status" value="2"/>
</dbReference>
<feature type="signal peptide" evidence="2">
    <location>
        <begin position="1"/>
        <end position="22"/>
    </location>
</feature>
<dbReference type="EMBL" id="AP026867">
    <property type="protein sequence ID" value="BDS10452.1"/>
    <property type="molecule type" value="Genomic_DNA"/>
</dbReference>
<dbReference type="Gene3D" id="2.20.110.10">
    <property type="entry name" value="Histone H3 K4-specific methyltransferase SET7/9 N-terminal domain"/>
    <property type="match status" value="1"/>
</dbReference>
<dbReference type="KEGG" id="aup:AsAng_0011600"/>
<gene>
    <name evidence="3" type="ORF">AsAng_0011600</name>
</gene>
<keyword evidence="2" id="KW-0732">Signal</keyword>
<dbReference type="PANTHER" id="PTHR23084:SF263">
    <property type="entry name" value="MORN REPEAT-CONTAINING PROTEIN 1"/>
    <property type="match status" value="1"/>
</dbReference>
<feature type="chain" id="PRO_5037863086" description="MORN repeat-containing protein" evidence="2">
    <location>
        <begin position="23"/>
        <end position="317"/>
    </location>
</feature>
<protein>
    <recommendedName>
        <fullName evidence="5">MORN repeat-containing protein</fullName>
    </recommendedName>
</protein>
<keyword evidence="1" id="KW-0677">Repeat</keyword>
<dbReference type="Proteomes" id="UP001060919">
    <property type="component" value="Chromosome"/>
</dbReference>
<evidence type="ECO:0000313" key="4">
    <source>
        <dbReference type="Proteomes" id="UP001060919"/>
    </source>
</evidence>
<accession>A0A916DRK4</accession>
<keyword evidence="4" id="KW-1185">Reference proteome</keyword>
<evidence type="ECO:0008006" key="5">
    <source>
        <dbReference type="Google" id="ProtNLM"/>
    </source>
</evidence>
<evidence type="ECO:0000256" key="2">
    <source>
        <dbReference type="SAM" id="SignalP"/>
    </source>
</evidence>
<dbReference type="PANTHER" id="PTHR23084">
    <property type="entry name" value="PHOSPHATIDYLINOSITOL-4-PHOSPHATE 5-KINASE RELATED"/>
    <property type="match status" value="1"/>
</dbReference>
<evidence type="ECO:0000313" key="3">
    <source>
        <dbReference type="EMBL" id="BDS10452.1"/>
    </source>
</evidence>
<dbReference type="RefSeq" id="WP_264791762.1">
    <property type="nucleotide sequence ID" value="NZ_AP026867.1"/>
</dbReference>
<dbReference type="Pfam" id="PF02493">
    <property type="entry name" value="MORN"/>
    <property type="match status" value="2"/>
</dbReference>
<dbReference type="SUPFAM" id="SSF82185">
    <property type="entry name" value="Histone H3 K4-specific methyltransferase SET7/9 N-terminal domain"/>
    <property type="match status" value="1"/>
</dbReference>
<organism evidence="3 4">
    <name type="scientific">Aureispira anguillae</name>
    <dbReference type="NCBI Taxonomy" id="2864201"/>
    <lineage>
        <taxon>Bacteria</taxon>
        <taxon>Pseudomonadati</taxon>
        <taxon>Bacteroidota</taxon>
        <taxon>Saprospiria</taxon>
        <taxon>Saprospirales</taxon>
        <taxon>Saprospiraceae</taxon>
        <taxon>Aureispira</taxon>
    </lineage>
</organism>
<sequence length="317" mass="37290">MLQKFLPFCFLFLMLSFSQIQAQAGKCTAGNCVDGYGRFEWISGEEYIGNFNQGKMHGYGVFYWQNKRKFIGNWKKGKMHGTGTLFYEDGRIKKGVWKANTFVRLTRNNFVMSNENIRRAQEELEQMLLDRPNMSKIIDREDIIWQWVVHKMAGEDIQSPIYWQAQSSKSFPIPTGVNAVHAYPTKKTEGRIWVKNNPNPEEMWAGLIYELHNIKNGTAFQAIEQDAKQLQCTKKAYILRYARLEYKAAQETIEFYKKIWLPYCKAKGIKPNPQLWFYYLPNSFEQWMAGFTDKNGYPWHPYAAYYDRLVKGVAKNY</sequence>
<proteinExistence type="predicted"/>
<dbReference type="AlphaFoldDB" id="A0A916DRK4"/>